<organism evidence="1 2">
    <name type="scientific">Cylindrodendrum hubeiense</name>
    <dbReference type="NCBI Taxonomy" id="595255"/>
    <lineage>
        <taxon>Eukaryota</taxon>
        <taxon>Fungi</taxon>
        <taxon>Dikarya</taxon>
        <taxon>Ascomycota</taxon>
        <taxon>Pezizomycotina</taxon>
        <taxon>Sordariomycetes</taxon>
        <taxon>Hypocreomycetidae</taxon>
        <taxon>Hypocreales</taxon>
        <taxon>Nectriaceae</taxon>
        <taxon>Cylindrodendrum</taxon>
    </lineage>
</organism>
<name>A0A9P5HD71_9HYPO</name>
<keyword evidence="2" id="KW-1185">Reference proteome</keyword>
<evidence type="ECO:0000313" key="1">
    <source>
        <dbReference type="EMBL" id="KAF7551027.1"/>
    </source>
</evidence>
<protein>
    <submittedName>
        <fullName evidence="1">Uncharacterized protein</fullName>
    </submittedName>
</protein>
<evidence type="ECO:0000313" key="2">
    <source>
        <dbReference type="Proteomes" id="UP000722485"/>
    </source>
</evidence>
<dbReference type="EMBL" id="JAANBB010000086">
    <property type="protein sequence ID" value="KAF7551027.1"/>
    <property type="molecule type" value="Genomic_DNA"/>
</dbReference>
<gene>
    <name evidence="1" type="ORF">G7Z17_g5302</name>
</gene>
<dbReference type="Proteomes" id="UP000722485">
    <property type="component" value="Unassembled WGS sequence"/>
</dbReference>
<proteinExistence type="predicted"/>
<dbReference type="AlphaFoldDB" id="A0A9P5HD71"/>
<comment type="caution">
    <text evidence="1">The sequence shown here is derived from an EMBL/GenBank/DDBJ whole genome shotgun (WGS) entry which is preliminary data.</text>
</comment>
<sequence length="151" mass="16586">MAAKKGRHLHFIRRLEDVSVHSGRQESRSCPAFVFSILLSNLASIPVPISVSVALPVTLPVPGRRRHLHNSGFPRPRRLILLSYSLALLPSYSPPPPAYPIRTVHGHPSPPLRRHPRVASLFAIGIPLSHSLAYTPCRVITAILFGPLPSL</sequence>
<reference evidence="1" key="1">
    <citation type="submission" date="2020-03" db="EMBL/GenBank/DDBJ databases">
        <title>Draft Genome Sequence of Cylindrodendrum hubeiense.</title>
        <authorList>
            <person name="Buettner E."/>
            <person name="Kellner H."/>
        </authorList>
    </citation>
    <scope>NUCLEOTIDE SEQUENCE</scope>
    <source>
        <strain evidence="1">IHI 201604</strain>
    </source>
</reference>
<accession>A0A9P5HD71</accession>